<dbReference type="AlphaFoldDB" id="A0A7R8UG56"/>
<organism evidence="1 2">
    <name type="scientific">Hermetia illucens</name>
    <name type="common">Black soldier fly</name>
    <dbReference type="NCBI Taxonomy" id="343691"/>
    <lineage>
        <taxon>Eukaryota</taxon>
        <taxon>Metazoa</taxon>
        <taxon>Ecdysozoa</taxon>
        <taxon>Arthropoda</taxon>
        <taxon>Hexapoda</taxon>
        <taxon>Insecta</taxon>
        <taxon>Pterygota</taxon>
        <taxon>Neoptera</taxon>
        <taxon>Endopterygota</taxon>
        <taxon>Diptera</taxon>
        <taxon>Brachycera</taxon>
        <taxon>Stratiomyomorpha</taxon>
        <taxon>Stratiomyidae</taxon>
        <taxon>Hermetiinae</taxon>
        <taxon>Hermetia</taxon>
    </lineage>
</organism>
<dbReference type="InParanoid" id="A0A7R8UG56"/>
<sequence length="183" mass="21038">MGCLLSKDTEASTFEAYSVPRERAYSEPKCNDNKLLKLKEISGSLEMEAELLENLNKRMPRYSTADQDLSELKPADFIGPCKYSEFKMDLVTYRPLQLQFVAGIPEAIAGQTTPEGFPGFTVNYSTSKKQPVYAVIRRSMKRKRRRQVTEIDIKSEREINRVQLRVFDLPDKHKVKDIASPER</sequence>
<dbReference type="EMBL" id="LR899009">
    <property type="protein sequence ID" value="CAD7080240.1"/>
    <property type="molecule type" value="Genomic_DNA"/>
</dbReference>
<proteinExistence type="predicted"/>
<evidence type="ECO:0000313" key="2">
    <source>
        <dbReference type="Proteomes" id="UP000594454"/>
    </source>
</evidence>
<gene>
    <name evidence="1" type="ORF">HERILL_LOCUS3405</name>
</gene>
<keyword evidence="2" id="KW-1185">Reference proteome</keyword>
<name>A0A7R8UG56_HERIL</name>
<dbReference type="Proteomes" id="UP000594454">
    <property type="component" value="Chromosome 1"/>
</dbReference>
<protein>
    <submittedName>
        <fullName evidence="1">Uncharacterized protein</fullName>
    </submittedName>
</protein>
<reference evidence="1 2" key="1">
    <citation type="submission" date="2020-11" db="EMBL/GenBank/DDBJ databases">
        <authorList>
            <person name="Wallbank WR R."/>
            <person name="Pardo Diaz C."/>
            <person name="Kozak K."/>
            <person name="Martin S."/>
            <person name="Jiggins C."/>
            <person name="Moest M."/>
            <person name="Warren A I."/>
            <person name="Generalovic N T."/>
            <person name="Byers J.R.P. K."/>
            <person name="Montejo-Kovacevich G."/>
            <person name="Yen C E."/>
        </authorList>
    </citation>
    <scope>NUCLEOTIDE SEQUENCE [LARGE SCALE GENOMIC DNA]</scope>
</reference>
<evidence type="ECO:0000313" key="1">
    <source>
        <dbReference type="EMBL" id="CAD7080240.1"/>
    </source>
</evidence>
<accession>A0A7R8UG56</accession>